<keyword evidence="11" id="KW-1185">Reference proteome</keyword>
<dbReference type="UniPathway" id="UPA00148"/>
<keyword evidence="8 9" id="KW-0472">Membrane</keyword>
<feature type="transmembrane region" description="Helical" evidence="9">
    <location>
        <begin position="145"/>
        <end position="166"/>
    </location>
</feature>
<evidence type="ECO:0000256" key="5">
    <source>
        <dbReference type="ARBA" id="ARBA00022573"/>
    </source>
</evidence>
<dbReference type="EMBL" id="AAOT01000001">
    <property type="protein sequence ID" value="EAR52948.1"/>
    <property type="molecule type" value="Genomic_DNA"/>
</dbReference>
<dbReference type="PANTHER" id="PTHR34308">
    <property type="entry name" value="COBALAMIN BIOSYNTHESIS PROTEIN CBIB"/>
    <property type="match status" value="1"/>
</dbReference>
<dbReference type="HOGENOM" id="CLU_054212_0_1_5"/>
<dbReference type="eggNOG" id="COG1270">
    <property type="taxonomic scope" value="Bacteria"/>
</dbReference>
<feature type="transmembrane region" description="Helical" evidence="9">
    <location>
        <begin position="52"/>
        <end position="72"/>
    </location>
</feature>
<evidence type="ECO:0000256" key="2">
    <source>
        <dbReference type="ARBA" id="ARBA00004953"/>
    </source>
</evidence>
<evidence type="ECO:0000256" key="4">
    <source>
        <dbReference type="ARBA" id="ARBA00022475"/>
    </source>
</evidence>
<comment type="caution">
    <text evidence="10">The sequence shown here is derived from an EMBL/GenBank/DDBJ whole genome shotgun (WGS) entry which is preliminary data.</text>
</comment>
<evidence type="ECO:0000256" key="6">
    <source>
        <dbReference type="ARBA" id="ARBA00022692"/>
    </source>
</evidence>
<evidence type="ECO:0000256" key="8">
    <source>
        <dbReference type="ARBA" id="ARBA00023136"/>
    </source>
</evidence>
<comment type="subcellular location">
    <subcellularLocation>
        <location evidence="1 9">Cell membrane</location>
        <topology evidence="1 9">Multi-pass membrane protein</topology>
    </subcellularLocation>
</comment>
<dbReference type="AlphaFoldDB" id="Q2CK41"/>
<organism evidence="10 11">
    <name type="scientific">Oceanicola granulosus (strain ATCC BAA-861 / DSM 15982 / KCTC 12143 / HTCC2516)</name>
    <dbReference type="NCBI Taxonomy" id="314256"/>
    <lineage>
        <taxon>Bacteria</taxon>
        <taxon>Pseudomonadati</taxon>
        <taxon>Pseudomonadota</taxon>
        <taxon>Alphaproteobacteria</taxon>
        <taxon>Rhodobacterales</taxon>
        <taxon>Roseobacteraceae</taxon>
        <taxon>Oceanicola</taxon>
    </lineage>
</organism>
<accession>Q2CK41</accession>
<evidence type="ECO:0000256" key="7">
    <source>
        <dbReference type="ARBA" id="ARBA00022989"/>
    </source>
</evidence>
<evidence type="ECO:0000256" key="3">
    <source>
        <dbReference type="ARBA" id="ARBA00006263"/>
    </source>
</evidence>
<evidence type="ECO:0000256" key="9">
    <source>
        <dbReference type="HAMAP-Rule" id="MF_00024"/>
    </source>
</evidence>
<comment type="pathway">
    <text evidence="2 9">Cofactor biosynthesis; adenosylcobalamin biosynthesis.</text>
</comment>
<keyword evidence="4 9" id="KW-1003">Cell membrane</keyword>
<name>Q2CK41_OCEGH</name>
<proteinExistence type="inferred from homology"/>
<keyword evidence="6 9" id="KW-0812">Transmembrane</keyword>
<protein>
    <recommendedName>
        <fullName evidence="9">Cobalamin biosynthesis protein CobD</fullName>
    </recommendedName>
</protein>
<sequence>MSLALLLALLLDALLGEPRWLWSRLPHPAVLMGRAVALLDRRLNRGRRWQGIVAVTLLVAGAAVLGLALAALPGRVAEVVVGAVLLAQRSLAEHVAAVGAALRRGLAEGRRSVALIVGRDTAGMGEADVARGAIESAAENLSDGVIAPALWFLVAGLPGILVYKAVNTADSMIGYRTPRHAAFGWAAARLDDLLNLVPARLTFALLWLAAGAPGGWRGAAQDARRHRSPNAGWPEAAMARALGVALSGPRSYGGTRTETPFVNAAGRRHPGPPEIDTAVRLLWRAWGWLLAGVGITLLLF</sequence>
<dbReference type="STRING" id="314256.OG2516_10811"/>
<dbReference type="HAMAP" id="MF_00024">
    <property type="entry name" value="CobD_CbiB"/>
    <property type="match status" value="1"/>
</dbReference>
<comment type="similarity">
    <text evidence="3 9">Belongs to the CobD/CbiB family.</text>
</comment>
<dbReference type="OrthoDB" id="9811967at2"/>
<evidence type="ECO:0000313" key="10">
    <source>
        <dbReference type="EMBL" id="EAR52948.1"/>
    </source>
</evidence>
<dbReference type="PANTHER" id="PTHR34308:SF1">
    <property type="entry name" value="COBALAMIN BIOSYNTHESIS PROTEIN CBIB"/>
    <property type="match status" value="1"/>
</dbReference>
<reference evidence="10 11" key="1">
    <citation type="journal article" date="2010" name="J. Bacteriol.">
        <title>Genome sequences of Oceanicola granulosus HTCC2516(T) and Oceanicola batsensis HTCC2597(TDelta).</title>
        <authorList>
            <person name="Thrash J.C."/>
            <person name="Cho J.C."/>
            <person name="Vergin K.L."/>
            <person name="Giovannoni S.J."/>
        </authorList>
    </citation>
    <scope>NUCLEOTIDE SEQUENCE [LARGE SCALE GENOMIC DNA]</scope>
    <source>
        <strain evidence="11">ATCC BAA-861 / DSM 15982 / KCTC 12143 / HTCC2516</strain>
    </source>
</reference>
<keyword evidence="7 9" id="KW-1133">Transmembrane helix</keyword>
<dbReference type="NCBIfam" id="TIGR00380">
    <property type="entry name" value="cobal_cbiB"/>
    <property type="match status" value="1"/>
</dbReference>
<comment type="caution">
    <text evidence="9">Lacks conserved residue(s) required for the propagation of feature annotation.</text>
</comment>
<dbReference type="InterPro" id="IPR004485">
    <property type="entry name" value="Cobalamin_biosynth_CobD/CbiB"/>
</dbReference>
<dbReference type="GO" id="GO:0048472">
    <property type="term" value="F:threonine-phosphate decarboxylase activity"/>
    <property type="evidence" value="ECO:0007669"/>
    <property type="project" value="InterPro"/>
</dbReference>
<dbReference type="Pfam" id="PF03186">
    <property type="entry name" value="CobD_Cbib"/>
    <property type="match status" value="1"/>
</dbReference>
<dbReference type="GO" id="GO:0009236">
    <property type="term" value="P:cobalamin biosynthetic process"/>
    <property type="evidence" value="ECO:0007669"/>
    <property type="project" value="UniProtKB-UniRule"/>
</dbReference>
<dbReference type="Proteomes" id="UP000003635">
    <property type="component" value="Unassembled WGS sequence"/>
</dbReference>
<keyword evidence="5 9" id="KW-0169">Cobalamin biosynthesis</keyword>
<dbReference type="GO" id="GO:0005886">
    <property type="term" value="C:plasma membrane"/>
    <property type="evidence" value="ECO:0007669"/>
    <property type="project" value="UniProtKB-SubCell"/>
</dbReference>
<dbReference type="GO" id="GO:0015420">
    <property type="term" value="F:ABC-type vitamin B12 transporter activity"/>
    <property type="evidence" value="ECO:0007669"/>
    <property type="project" value="UniProtKB-UniRule"/>
</dbReference>
<evidence type="ECO:0000313" key="11">
    <source>
        <dbReference type="Proteomes" id="UP000003635"/>
    </source>
</evidence>
<evidence type="ECO:0000256" key="1">
    <source>
        <dbReference type="ARBA" id="ARBA00004651"/>
    </source>
</evidence>
<dbReference type="RefSeq" id="WP_007255682.1">
    <property type="nucleotide sequence ID" value="NZ_CH724107.1"/>
</dbReference>
<comment type="function">
    <text evidence="9">Converts cobyric acid to cobinamide by the addition of aminopropanol on the F carboxylic group.</text>
</comment>
<gene>
    <name evidence="9" type="primary">cobD</name>
    <name evidence="10" type="ORF">OG2516_10811</name>
</gene>